<dbReference type="NCBIfam" id="NF005141">
    <property type="entry name" value="PRK06590.1"/>
    <property type="match status" value="1"/>
</dbReference>
<dbReference type="Proteomes" id="UP000569329">
    <property type="component" value="Unassembled WGS sequence"/>
</dbReference>
<dbReference type="Pfam" id="PF00361">
    <property type="entry name" value="Proton_antipo_M"/>
    <property type="match status" value="1"/>
</dbReference>
<feature type="transmembrane region" description="Helical" evidence="6">
    <location>
        <begin position="488"/>
        <end position="510"/>
    </location>
</feature>
<evidence type="ECO:0000256" key="4">
    <source>
        <dbReference type="ARBA" id="ARBA00023136"/>
    </source>
</evidence>
<evidence type="ECO:0000256" key="5">
    <source>
        <dbReference type="RuleBase" id="RU000320"/>
    </source>
</evidence>
<feature type="transmembrane region" description="Helical" evidence="6">
    <location>
        <begin position="101"/>
        <end position="121"/>
    </location>
</feature>
<feature type="domain" description="NADH-Ubiquinone oxidoreductase (complex I) chain 5 N-terminal" evidence="8">
    <location>
        <begin position="84"/>
        <end position="129"/>
    </location>
</feature>
<dbReference type="GO" id="GO:0008137">
    <property type="term" value="F:NADH dehydrogenase (ubiquinone) activity"/>
    <property type="evidence" value="ECO:0007669"/>
    <property type="project" value="InterPro"/>
</dbReference>
<dbReference type="InterPro" id="IPR003945">
    <property type="entry name" value="NU5C-like"/>
</dbReference>
<dbReference type="InterPro" id="IPR018393">
    <property type="entry name" value="NADHpl_OxRdtase_5_subgr"/>
</dbReference>
<dbReference type="PRINTS" id="PR01434">
    <property type="entry name" value="NADHDHGNASE5"/>
</dbReference>
<protein>
    <submittedName>
        <fullName evidence="9">NADH-quinone oxidoreductase subunit L</fullName>
    </submittedName>
</protein>
<keyword evidence="4 6" id="KW-0472">Membrane</keyword>
<evidence type="ECO:0000256" key="2">
    <source>
        <dbReference type="ARBA" id="ARBA00022692"/>
    </source>
</evidence>
<dbReference type="GO" id="GO:0016020">
    <property type="term" value="C:membrane"/>
    <property type="evidence" value="ECO:0007669"/>
    <property type="project" value="UniProtKB-SubCell"/>
</dbReference>
<evidence type="ECO:0000256" key="3">
    <source>
        <dbReference type="ARBA" id="ARBA00022989"/>
    </source>
</evidence>
<feature type="transmembrane region" description="Helical" evidence="6">
    <location>
        <begin position="272"/>
        <end position="290"/>
    </location>
</feature>
<feature type="transmembrane region" description="Helical" evidence="6">
    <location>
        <begin position="233"/>
        <end position="251"/>
    </location>
</feature>
<feature type="transmembrane region" description="Helical" evidence="6">
    <location>
        <begin position="436"/>
        <end position="461"/>
    </location>
</feature>
<evidence type="ECO:0000313" key="10">
    <source>
        <dbReference type="Proteomes" id="UP000569329"/>
    </source>
</evidence>
<name>A0A839E3F8_9PSEU</name>
<feature type="transmembrane region" description="Helical" evidence="6">
    <location>
        <begin position="142"/>
        <end position="159"/>
    </location>
</feature>
<feature type="transmembrane region" description="Helical" evidence="6">
    <location>
        <begin position="536"/>
        <end position="557"/>
    </location>
</feature>
<accession>A0A839E3F8</accession>
<feature type="transmembrane region" description="Helical" evidence="6">
    <location>
        <begin position="393"/>
        <end position="416"/>
    </location>
</feature>
<dbReference type="GO" id="GO:0012505">
    <property type="term" value="C:endomembrane system"/>
    <property type="evidence" value="ECO:0007669"/>
    <property type="project" value="UniProtKB-SubCell"/>
</dbReference>
<dbReference type="Gene3D" id="1.20.5.2700">
    <property type="match status" value="1"/>
</dbReference>
<keyword evidence="2 5" id="KW-0812">Transmembrane</keyword>
<feature type="transmembrane region" description="Helical" evidence="6">
    <location>
        <begin position="639"/>
        <end position="659"/>
    </location>
</feature>
<evidence type="ECO:0000256" key="1">
    <source>
        <dbReference type="ARBA" id="ARBA00004127"/>
    </source>
</evidence>
<dbReference type="PRINTS" id="PR01435">
    <property type="entry name" value="NPOXDRDTASE5"/>
</dbReference>
<keyword evidence="3 6" id="KW-1133">Transmembrane helix</keyword>
<dbReference type="AlphaFoldDB" id="A0A839E3F8"/>
<feature type="transmembrane region" description="Helical" evidence="6">
    <location>
        <begin position="302"/>
        <end position="327"/>
    </location>
</feature>
<proteinExistence type="predicted"/>
<feature type="transmembrane region" description="Helical" evidence="6">
    <location>
        <begin position="46"/>
        <end position="70"/>
    </location>
</feature>
<keyword evidence="10" id="KW-1185">Reference proteome</keyword>
<evidence type="ECO:0000259" key="8">
    <source>
        <dbReference type="Pfam" id="PF00662"/>
    </source>
</evidence>
<feature type="transmembrane region" description="Helical" evidence="6">
    <location>
        <begin position="204"/>
        <end position="221"/>
    </location>
</feature>
<evidence type="ECO:0000259" key="7">
    <source>
        <dbReference type="Pfam" id="PF00361"/>
    </source>
</evidence>
<dbReference type="GO" id="GO:0015990">
    <property type="term" value="P:electron transport coupled proton transport"/>
    <property type="evidence" value="ECO:0007669"/>
    <property type="project" value="TreeGrafter"/>
</dbReference>
<comment type="subcellular location">
    <subcellularLocation>
        <location evidence="1">Endomembrane system</location>
        <topology evidence="1">Multi-pass membrane protein</topology>
    </subcellularLocation>
    <subcellularLocation>
        <location evidence="5">Membrane</location>
        <topology evidence="5">Multi-pass membrane protein</topology>
    </subcellularLocation>
</comment>
<feature type="transmembrane region" description="Helical" evidence="6">
    <location>
        <begin position="20"/>
        <end position="39"/>
    </location>
</feature>
<evidence type="ECO:0000313" key="9">
    <source>
        <dbReference type="EMBL" id="MBA8827116.1"/>
    </source>
</evidence>
<dbReference type="GO" id="GO:0042773">
    <property type="term" value="P:ATP synthesis coupled electron transport"/>
    <property type="evidence" value="ECO:0007669"/>
    <property type="project" value="InterPro"/>
</dbReference>
<dbReference type="InterPro" id="IPR001516">
    <property type="entry name" value="Proton_antipo_N"/>
</dbReference>
<dbReference type="NCBIfam" id="TIGR01974">
    <property type="entry name" value="NDH_I_L"/>
    <property type="match status" value="1"/>
</dbReference>
<evidence type="ECO:0000256" key="6">
    <source>
        <dbReference type="SAM" id="Phobius"/>
    </source>
</evidence>
<dbReference type="GO" id="GO:0003954">
    <property type="term" value="F:NADH dehydrogenase activity"/>
    <property type="evidence" value="ECO:0007669"/>
    <property type="project" value="TreeGrafter"/>
</dbReference>
<feature type="domain" description="NADH:quinone oxidoreductase/Mrp antiporter transmembrane" evidence="7">
    <location>
        <begin position="162"/>
        <end position="444"/>
    </location>
</feature>
<organism evidence="9 10">
    <name type="scientific">Halosaccharopolyspora lacisalsi</name>
    <dbReference type="NCBI Taxonomy" id="1000566"/>
    <lineage>
        <taxon>Bacteria</taxon>
        <taxon>Bacillati</taxon>
        <taxon>Actinomycetota</taxon>
        <taxon>Actinomycetes</taxon>
        <taxon>Pseudonocardiales</taxon>
        <taxon>Pseudonocardiaceae</taxon>
        <taxon>Halosaccharopolyspora</taxon>
    </lineage>
</organism>
<dbReference type="PANTHER" id="PTHR42829:SF2">
    <property type="entry name" value="NADH-UBIQUINONE OXIDOREDUCTASE CHAIN 5"/>
    <property type="match status" value="1"/>
</dbReference>
<feature type="transmembrane region" description="Helical" evidence="6">
    <location>
        <begin position="339"/>
        <end position="358"/>
    </location>
</feature>
<comment type="caution">
    <text evidence="9">The sequence shown here is derived from an EMBL/GenBank/DDBJ whole genome shotgun (WGS) entry which is preliminary data.</text>
</comment>
<dbReference type="RefSeq" id="WP_407926302.1">
    <property type="nucleotide sequence ID" value="NZ_JACGWZ010000007.1"/>
</dbReference>
<reference evidence="9 10" key="1">
    <citation type="submission" date="2020-07" db="EMBL/GenBank/DDBJ databases">
        <title>Sequencing the genomes of 1000 actinobacteria strains.</title>
        <authorList>
            <person name="Klenk H.-P."/>
        </authorList>
    </citation>
    <scope>NUCLEOTIDE SEQUENCE [LARGE SCALE GENOMIC DNA]</scope>
    <source>
        <strain evidence="9 10">DSM 45975</strain>
    </source>
</reference>
<dbReference type="PANTHER" id="PTHR42829">
    <property type="entry name" value="NADH-UBIQUINONE OXIDOREDUCTASE CHAIN 5"/>
    <property type="match status" value="1"/>
</dbReference>
<dbReference type="EMBL" id="JACGWZ010000007">
    <property type="protein sequence ID" value="MBA8827116.1"/>
    <property type="molecule type" value="Genomic_DNA"/>
</dbReference>
<sequence length="660" mass="69789">MTTSFLAAEPVRAAAGVLQSNAWVLIALPLLGAAVLLLVGRRGNAWGHVLGCATVLAAFGYGLALFASALGDPHPVRDLYLFSWIPVNALQVDFGLRLDPLSLVFVLLITGVGSLIHIYSIGYMAHDQQGRTGGANTERRRFFGYLNLFVAAMLVLVLGNGFVTLYLGWEGVGLASYLLIGFWQRRRTAGAAATKAFVMNRIGDVGLALAIFLLFAKLGTTQYTEVFARADELSSGVLLAITLLLLLGACGKSGQVPLQAWLPDAMEGPTPVSALIHAATMVTAGVYLIARANPLYTLSEGGQLAVTIVGAVTLLVGCVIGCAYDDIKKVLAYSTVSQIGYMILAVGLGPAGYALGIMHLLTHGFFKAGLFLGAGSVMHGMNDEVDMRRYGGLYRYMPITFVTFALGYLALIGFPFLSGYYSKDAIIEAAFGQGSWQGWVFGGAAALGAGLTAFYMTRLVLMTFFGPRRWENLTTADGEKYHPHESPAVMTVPMILLAVGSVGAGAFFTFGERLVGYLTPALGELEEGHAGVLPHVLIPVLTVGLSALGALAAWLFVGRRRVEVARPQRVSPVVRAARADLYGNAINRALVVRPTDGLARGLVTVDSRGVDGAVDGLAGFLGAASHGLRRWQSGFVRSYALSMFTGGVLLVAAMLAVGMP</sequence>
<dbReference type="Pfam" id="PF00662">
    <property type="entry name" value="Proton_antipo_N"/>
    <property type="match status" value="1"/>
</dbReference>
<dbReference type="InterPro" id="IPR001750">
    <property type="entry name" value="ND/Mrp_TM"/>
</dbReference>
<gene>
    <name evidence="9" type="ORF">FHX42_004500</name>
</gene>